<gene>
    <name evidence="2" type="ORF">AB0470_35395</name>
</gene>
<proteinExistence type="predicted"/>
<dbReference type="EMBL" id="JBFAUJ010000026">
    <property type="protein sequence ID" value="MEV8464831.1"/>
    <property type="molecule type" value="Genomic_DNA"/>
</dbReference>
<evidence type="ECO:0000313" key="2">
    <source>
        <dbReference type="EMBL" id="MEV8464831.1"/>
    </source>
</evidence>
<feature type="region of interest" description="Disordered" evidence="1">
    <location>
        <begin position="1"/>
        <end position="35"/>
    </location>
</feature>
<organism evidence="2 3">
    <name type="scientific">Streptomyces griseosporeus</name>
    <dbReference type="NCBI Taxonomy" id="1910"/>
    <lineage>
        <taxon>Bacteria</taxon>
        <taxon>Bacillati</taxon>
        <taxon>Actinomycetota</taxon>
        <taxon>Actinomycetes</taxon>
        <taxon>Kitasatosporales</taxon>
        <taxon>Streptomycetaceae</taxon>
        <taxon>Streptomyces</taxon>
    </lineage>
</organism>
<evidence type="ECO:0000256" key="1">
    <source>
        <dbReference type="SAM" id="MobiDB-lite"/>
    </source>
</evidence>
<protein>
    <recommendedName>
        <fullName evidence="4">DUF2742 domain-containing protein</fullName>
    </recommendedName>
</protein>
<comment type="caution">
    <text evidence="2">The sequence shown here is derived from an EMBL/GenBank/DDBJ whole genome shotgun (WGS) entry which is preliminary data.</text>
</comment>
<dbReference type="Proteomes" id="UP001553148">
    <property type="component" value="Unassembled WGS sequence"/>
</dbReference>
<name>A0ABV3KZU3_STRGS</name>
<keyword evidence="3" id="KW-1185">Reference proteome</keyword>
<dbReference type="RefSeq" id="WP_162655494.1">
    <property type="nucleotide sequence ID" value="NZ_JBFAUJ010000026.1"/>
</dbReference>
<accession>A0ABV3KZU3</accession>
<evidence type="ECO:0000313" key="3">
    <source>
        <dbReference type="Proteomes" id="UP001553148"/>
    </source>
</evidence>
<evidence type="ECO:0008006" key="4">
    <source>
        <dbReference type="Google" id="ProtNLM"/>
    </source>
</evidence>
<reference evidence="2 3" key="1">
    <citation type="submission" date="2024-06" db="EMBL/GenBank/DDBJ databases">
        <title>The Natural Products Discovery Center: Release of the First 8490 Sequenced Strains for Exploring Actinobacteria Biosynthetic Diversity.</title>
        <authorList>
            <person name="Kalkreuter E."/>
            <person name="Kautsar S.A."/>
            <person name="Yang D."/>
            <person name="Bader C.D."/>
            <person name="Teijaro C.N."/>
            <person name="Fluegel L."/>
            <person name="Davis C.M."/>
            <person name="Simpson J.R."/>
            <person name="Lauterbach L."/>
            <person name="Steele A.D."/>
            <person name="Gui C."/>
            <person name="Meng S."/>
            <person name="Li G."/>
            <person name="Viehrig K."/>
            <person name="Ye F."/>
            <person name="Su P."/>
            <person name="Kiefer A.F."/>
            <person name="Nichols A."/>
            <person name="Cepeda A.J."/>
            <person name="Yan W."/>
            <person name="Fan B."/>
            <person name="Jiang Y."/>
            <person name="Adhikari A."/>
            <person name="Zheng C.-J."/>
            <person name="Schuster L."/>
            <person name="Cowan T.M."/>
            <person name="Smanski M.J."/>
            <person name="Chevrette M.G."/>
            <person name="De Carvalho L.P.S."/>
            <person name="Shen B."/>
        </authorList>
    </citation>
    <scope>NUCLEOTIDE SEQUENCE [LARGE SCALE GENOMIC DNA]</scope>
    <source>
        <strain evidence="2 3">NPDC052360</strain>
    </source>
</reference>
<sequence>MTMNAETPRGQSGAFHEDSAAGGKSAATVAHARPETEPEAVIADYWQAAKARYRRGDYPDYGSDDWKALPLHDPRKMAGLVAFAQMWLRYGDEIADDLNRQLRTPRELVHRATTEACAKAWTGLLAQQERRRKEAA</sequence>